<keyword evidence="2" id="KW-0472">Membrane</keyword>
<feature type="transmembrane region" description="Helical" evidence="2">
    <location>
        <begin position="35"/>
        <end position="53"/>
    </location>
</feature>
<feature type="transmembrane region" description="Helical" evidence="2">
    <location>
        <begin position="73"/>
        <end position="91"/>
    </location>
</feature>
<organism evidence="3 4">
    <name type="scientific">Rhizobium leguminosarum</name>
    <dbReference type="NCBI Taxonomy" id="384"/>
    <lineage>
        <taxon>Bacteria</taxon>
        <taxon>Pseudomonadati</taxon>
        <taxon>Pseudomonadota</taxon>
        <taxon>Alphaproteobacteria</taxon>
        <taxon>Hyphomicrobiales</taxon>
        <taxon>Rhizobiaceae</taxon>
        <taxon>Rhizobium/Agrobacterium group</taxon>
        <taxon>Rhizobium</taxon>
    </lineage>
</organism>
<keyword evidence="2" id="KW-0812">Transmembrane</keyword>
<protein>
    <submittedName>
        <fullName evidence="3">Uncharacterized protein</fullName>
    </submittedName>
</protein>
<evidence type="ECO:0000313" key="3">
    <source>
        <dbReference type="EMBL" id="API53625.1"/>
    </source>
</evidence>
<evidence type="ECO:0000256" key="1">
    <source>
        <dbReference type="SAM" id="MobiDB-lite"/>
    </source>
</evidence>
<sequence length="268" mass="28523">MVVALQGDQMSAEALLRAVKVDLVEERTSIGRSSYIIYATICSILIFAIFALLSRGERVDDSTAFGVLTAEDSWWLATGIGCLGALFSIAIGIRDRTIHTDLRTRDNIVDATLRIVIGAISAVVLFALFKSKLISFAIGENKFDIAAKGPEMVHFAFIVAFFAGFSERLVGDYLGTTLLKGFGNQAGLVPIAPLSTATIANQQKEANEQSPLGRPPQPIDAGVDAGGVSDSDPDRDVDSCLCDVQLKPEEETDDDALPKATGGIEKAA</sequence>
<evidence type="ECO:0000256" key="2">
    <source>
        <dbReference type="SAM" id="Phobius"/>
    </source>
</evidence>
<gene>
    <name evidence="3" type="ORF">BMW22_20225</name>
</gene>
<proteinExistence type="predicted"/>
<dbReference type="EMBL" id="CP018228">
    <property type="protein sequence ID" value="API53625.1"/>
    <property type="molecule type" value="Genomic_DNA"/>
</dbReference>
<feature type="transmembrane region" description="Helical" evidence="2">
    <location>
        <begin position="111"/>
        <end position="129"/>
    </location>
</feature>
<feature type="region of interest" description="Disordered" evidence="1">
    <location>
        <begin position="204"/>
        <end position="268"/>
    </location>
</feature>
<name>A0A1L3ZD77_RHILE</name>
<reference evidence="3 4" key="1">
    <citation type="submission" date="2016-11" db="EMBL/GenBank/DDBJ databases">
        <title>Rhizobium leguminosarum bv. viciae strain Vaf12 isolated from Vavilovia formosa root nodules from Russia, Dagestan.</title>
        <authorList>
            <person name="Kimeklis A."/>
        </authorList>
    </citation>
    <scope>NUCLEOTIDE SEQUENCE [LARGE SCALE GENOMIC DNA]</scope>
    <source>
        <strain evidence="3 4">Vaf-108</strain>
    </source>
</reference>
<dbReference type="Proteomes" id="UP000183050">
    <property type="component" value="Chromosome"/>
</dbReference>
<evidence type="ECO:0000313" key="4">
    <source>
        <dbReference type="Proteomes" id="UP000183050"/>
    </source>
</evidence>
<keyword evidence="2" id="KW-1133">Transmembrane helix</keyword>
<feature type="transmembrane region" description="Helical" evidence="2">
    <location>
        <begin position="152"/>
        <end position="170"/>
    </location>
</feature>
<dbReference type="AlphaFoldDB" id="A0A1L3ZD77"/>
<accession>A0A1L3ZD77</accession>